<keyword evidence="3" id="KW-1185">Reference proteome</keyword>
<evidence type="ECO:0000313" key="3">
    <source>
        <dbReference type="Proteomes" id="UP000318081"/>
    </source>
</evidence>
<dbReference type="EMBL" id="CP036432">
    <property type="protein sequence ID" value="QDV88508.1"/>
    <property type="molecule type" value="Genomic_DNA"/>
</dbReference>
<proteinExistence type="predicted"/>
<evidence type="ECO:0000313" key="2">
    <source>
        <dbReference type="EMBL" id="QDV88508.1"/>
    </source>
</evidence>
<name>A0ABX5Y2K2_9BACT</name>
<gene>
    <name evidence="2" type="ORF">TBK1r_75410</name>
</gene>
<feature type="compositionally biased region" description="Basic residues" evidence="1">
    <location>
        <begin position="149"/>
        <end position="159"/>
    </location>
</feature>
<feature type="region of interest" description="Disordered" evidence="1">
    <location>
        <begin position="123"/>
        <end position="177"/>
    </location>
</feature>
<dbReference type="Proteomes" id="UP000318081">
    <property type="component" value="Chromosome"/>
</dbReference>
<accession>A0ABX5Y2K2</accession>
<sequence length="177" mass="20175">MQPLRRRADSEFGRRFVRWSENRERAGGKTMRGKTITICNCFAPIVLPLIPESVAGKRQEDFGGKKMNYGCNPWLSTISLPPKFSYPRLFVVRSNETTISTSQRLDQPPARSDCLSCGRWRTPPSFSRSRSARKLNQPPRGGDFSSVRRCLRPLRRRQAKVSDGRSRHATCDNCRSG</sequence>
<feature type="compositionally biased region" description="Basic and acidic residues" evidence="1">
    <location>
        <begin position="160"/>
        <end position="170"/>
    </location>
</feature>
<reference evidence="2 3" key="1">
    <citation type="submission" date="2019-02" db="EMBL/GenBank/DDBJ databases">
        <title>Deep-cultivation of Planctomycetes and their phenomic and genomic characterization uncovers novel biology.</title>
        <authorList>
            <person name="Wiegand S."/>
            <person name="Jogler M."/>
            <person name="Boedeker C."/>
            <person name="Pinto D."/>
            <person name="Vollmers J."/>
            <person name="Rivas-Marin E."/>
            <person name="Kohn T."/>
            <person name="Peeters S.H."/>
            <person name="Heuer A."/>
            <person name="Rast P."/>
            <person name="Oberbeckmann S."/>
            <person name="Bunk B."/>
            <person name="Jeske O."/>
            <person name="Meyerdierks A."/>
            <person name="Storesund J.E."/>
            <person name="Kallscheuer N."/>
            <person name="Luecker S."/>
            <person name="Lage O.M."/>
            <person name="Pohl T."/>
            <person name="Merkel B.J."/>
            <person name="Hornburger P."/>
            <person name="Mueller R.-W."/>
            <person name="Bruemmer F."/>
            <person name="Labrenz M."/>
            <person name="Spormann A.M."/>
            <person name="Op den Camp H."/>
            <person name="Overmann J."/>
            <person name="Amann R."/>
            <person name="Jetten M.S.M."/>
            <person name="Mascher T."/>
            <person name="Medema M.H."/>
            <person name="Devos D.P."/>
            <person name="Kaster A.-K."/>
            <person name="Ovreas L."/>
            <person name="Rohde M."/>
            <person name="Galperin M.Y."/>
            <person name="Jogler C."/>
        </authorList>
    </citation>
    <scope>NUCLEOTIDE SEQUENCE [LARGE SCALE GENOMIC DNA]</scope>
    <source>
        <strain evidence="2 3">TBK1r</strain>
    </source>
</reference>
<evidence type="ECO:0000256" key="1">
    <source>
        <dbReference type="SAM" id="MobiDB-lite"/>
    </source>
</evidence>
<protein>
    <submittedName>
        <fullName evidence="2">Uncharacterized protein</fullName>
    </submittedName>
</protein>
<organism evidence="2 3">
    <name type="scientific">Stieleria magnilauensis</name>
    <dbReference type="NCBI Taxonomy" id="2527963"/>
    <lineage>
        <taxon>Bacteria</taxon>
        <taxon>Pseudomonadati</taxon>
        <taxon>Planctomycetota</taxon>
        <taxon>Planctomycetia</taxon>
        <taxon>Pirellulales</taxon>
        <taxon>Pirellulaceae</taxon>
        <taxon>Stieleria</taxon>
    </lineage>
</organism>